<gene>
    <name evidence="2" type="ORF">LCGC14_3114610</name>
</gene>
<evidence type="ECO:0000256" key="1">
    <source>
        <dbReference type="SAM" id="MobiDB-lite"/>
    </source>
</evidence>
<evidence type="ECO:0000313" key="2">
    <source>
        <dbReference type="EMBL" id="KKK51471.1"/>
    </source>
</evidence>
<organism evidence="2">
    <name type="scientific">marine sediment metagenome</name>
    <dbReference type="NCBI Taxonomy" id="412755"/>
    <lineage>
        <taxon>unclassified sequences</taxon>
        <taxon>metagenomes</taxon>
        <taxon>ecological metagenomes</taxon>
    </lineage>
</organism>
<feature type="non-terminal residue" evidence="2">
    <location>
        <position position="1"/>
    </location>
</feature>
<proteinExistence type="predicted"/>
<dbReference type="EMBL" id="LAZR01067492">
    <property type="protein sequence ID" value="KKK51471.1"/>
    <property type="molecule type" value="Genomic_DNA"/>
</dbReference>
<dbReference type="AlphaFoldDB" id="A0A0F8YU10"/>
<sequence>AYADTKSAMGKKQENVIQKPADDASDDVKAAYKAEIAKAGGAPDSAADYEFFKAEKLPDGMERSQELEDKFRAVFHEHKAPKALVTALSQVFEETQIGAFTALMEANSAEAAKVADEKQKRIETSHTELKTLWPGDDLGKNARISLKAINIFGADDLKKNLADAKIYENATDLAAWEKAGVPAATLQLFHKVALKTLDAKQLGDDTPGSDHDMTTAQGRADALYAKTKVNQPAR</sequence>
<feature type="region of interest" description="Disordered" evidence="1">
    <location>
        <begin position="201"/>
        <end position="234"/>
    </location>
</feature>
<accession>A0A0F8YU10</accession>
<feature type="region of interest" description="Disordered" evidence="1">
    <location>
        <begin position="1"/>
        <end position="24"/>
    </location>
</feature>
<protein>
    <submittedName>
        <fullName evidence="2">Uncharacterized protein</fullName>
    </submittedName>
</protein>
<reference evidence="2" key="1">
    <citation type="journal article" date="2015" name="Nature">
        <title>Complex archaea that bridge the gap between prokaryotes and eukaryotes.</title>
        <authorList>
            <person name="Spang A."/>
            <person name="Saw J.H."/>
            <person name="Jorgensen S.L."/>
            <person name="Zaremba-Niedzwiedzka K."/>
            <person name="Martijn J."/>
            <person name="Lind A.E."/>
            <person name="van Eijk R."/>
            <person name="Schleper C."/>
            <person name="Guy L."/>
            <person name="Ettema T.J."/>
        </authorList>
    </citation>
    <scope>NUCLEOTIDE SEQUENCE</scope>
</reference>
<feature type="compositionally biased region" description="Basic and acidic residues" evidence="1">
    <location>
        <begin position="201"/>
        <end position="213"/>
    </location>
</feature>
<name>A0A0F8YU10_9ZZZZ</name>
<comment type="caution">
    <text evidence="2">The sequence shown here is derived from an EMBL/GenBank/DDBJ whole genome shotgun (WGS) entry which is preliminary data.</text>
</comment>